<sequence>MLLSVNGFDFNEKFLPMVISERPTDCDQCGRAMTKAKKVHAGSRYCGTCYARLFKRRLCSGCGNYSRLPIFDAKAVCSRCVIARPCVRCGRLGRPVGKLTDYGPACNSCAHYFNVPKPCERCSVLSTRLAHTAFDSQMIKCCPRCARLSARTCPMCRHHRFLALQLDGREICRRCAESNNAKCSKCDKGIPGGRGSECEDCYWSRTFDKRLTLDANALRTDPVINEFLAFGSWLQLKIGNQRAALSIHRHLDFFMLIDEKWGVMPPPEHLLMQIGICGTRRARVPLRWLASVRGYVISDASLEEHVERDRIRQIMTELSCDGDSTLLSGYQAELETRVSMGTLKLRSLRACLRAAVDLLHTAKSKGKGIVEQHQIDNLLKIKPGIAANLWGFISFLNARRG</sequence>
<reference evidence="1 2" key="1">
    <citation type="submission" date="2016-10" db="EMBL/GenBank/DDBJ databases">
        <authorList>
            <person name="Varghese N."/>
            <person name="Submissions S."/>
        </authorList>
    </citation>
    <scope>NUCLEOTIDE SEQUENCE [LARGE SCALE GENOMIC DNA]</scope>
    <source>
        <strain evidence="1 2">BS2776</strain>
    </source>
</reference>
<name>A0ABY0RRK1_9PSED</name>
<proteinExistence type="predicted"/>
<protein>
    <recommendedName>
        <fullName evidence="3">Transposase</fullName>
    </recommendedName>
</protein>
<evidence type="ECO:0008006" key="3">
    <source>
        <dbReference type="Google" id="ProtNLM"/>
    </source>
</evidence>
<dbReference type="Proteomes" id="UP000181903">
    <property type="component" value="Chromosome I"/>
</dbReference>
<organism evidence="1 2">
    <name type="scientific">Pseudomonas poae</name>
    <dbReference type="NCBI Taxonomy" id="200451"/>
    <lineage>
        <taxon>Bacteria</taxon>
        <taxon>Pseudomonadati</taxon>
        <taxon>Pseudomonadota</taxon>
        <taxon>Gammaproteobacteria</taxon>
        <taxon>Pseudomonadales</taxon>
        <taxon>Pseudomonadaceae</taxon>
        <taxon>Pseudomonas</taxon>
    </lineage>
</organism>
<accession>A0ABY0RRK1</accession>
<evidence type="ECO:0000313" key="1">
    <source>
        <dbReference type="EMBL" id="SDO33863.1"/>
    </source>
</evidence>
<keyword evidence="2" id="KW-1185">Reference proteome</keyword>
<gene>
    <name evidence="1" type="ORF">SAMN04490208_3436</name>
</gene>
<evidence type="ECO:0000313" key="2">
    <source>
        <dbReference type="Proteomes" id="UP000181903"/>
    </source>
</evidence>
<dbReference type="EMBL" id="LT629706">
    <property type="protein sequence ID" value="SDO33863.1"/>
    <property type="molecule type" value="Genomic_DNA"/>
</dbReference>